<dbReference type="Proteomes" id="UP000053890">
    <property type="component" value="Unassembled WGS sequence"/>
</dbReference>
<organism evidence="11 12">
    <name type="scientific">Rhodotorula graminis (strain WP1)</name>
    <dbReference type="NCBI Taxonomy" id="578459"/>
    <lineage>
        <taxon>Eukaryota</taxon>
        <taxon>Fungi</taxon>
        <taxon>Dikarya</taxon>
        <taxon>Basidiomycota</taxon>
        <taxon>Pucciniomycotina</taxon>
        <taxon>Microbotryomycetes</taxon>
        <taxon>Sporidiobolales</taxon>
        <taxon>Sporidiobolaceae</taxon>
        <taxon>Rhodotorula</taxon>
    </lineage>
</organism>
<dbReference type="PANTHER" id="PTHR45668">
    <property type="entry name" value="SERINE/THREONINE-PROTEIN PHOSPHATASE 5-RELATED"/>
    <property type="match status" value="1"/>
</dbReference>
<dbReference type="InterPro" id="IPR019734">
    <property type="entry name" value="TPR_rpt"/>
</dbReference>
<evidence type="ECO:0000256" key="4">
    <source>
        <dbReference type="ARBA" id="ARBA00022737"/>
    </source>
</evidence>
<dbReference type="Gene3D" id="1.25.40.10">
    <property type="entry name" value="Tetratricopeptide repeat domain"/>
    <property type="match status" value="1"/>
</dbReference>
<dbReference type="SUPFAM" id="SSF48452">
    <property type="entry name" value="TPR-like"/>
    <property type="match status" value="1"/>
</dbReference>
<evidence type="ECO:0000256" key="8">
    <source>
        <dbReference type="PROSITE-ProRule" id="PRU00339"/>
    </source>
</evidence>
<evidence type="ECO:0000256" key="7">
    <source>
        <dbReference type="PIRSR" id="PIRSR033096-1"/>
    </source>
</evidence>
<dbReference type="SMART" id="SM00156">
    <property type="entry name" value="PP2Ac"/>
    <property type="match status" value="1"/>
</dbReference>
<evidence type="ECO:0000256" key="6">
    <source>
        <dbReference type="ARBA" id="ARBA00023211"/>
    </source>
</evidence>
<dbReference type="AlphaFoldDB" id="A0A194S1J3"/>
<dbReference type="PANTHER" id="PTHR45668:SF5">
    <property type="entry name" value="SERINE_THREONINE-PROTEIN PHOSPHATASE 5"/>
    <property type="match status" value="1"/>
</dbReference>
<dbReference type="InterPro" id="IPR011990">
    <property type="entry name" value="TPR-like_helical_dom_sf"/>
</dbReference>
<evidence type="ECO:0000256" key="1">
    <source>
        <dbReference type="ARBA" id="ARBA00001936"/>
    </source>
</evidence>
<evidence type="ECO:0000259" key="10">
    <source>
        <dbReference type="PROSITE" id="PS00125"/>
    </source>
</evidence>
<dbReference type="Pfam" id="PF00149">
    <property type="entry name" value="Metallophos"/>
    <property type="match status" value="1"/>
</dbReference>
<evidence type="ECO:0000256" key="5">
    <source>
        <dbReference type="ARBA" id="ARBA00022801"/>
    </source>
</evidence>
<keyword evidence="3" id="KW-0479">Metal-binding</keyword>
<dbReference type="PROSITE" id="PS00125">
    <property type="entry name" value="SER_THR_PHOSPHATASE"/>
    <property type="match status" value="1"/>
</dbReference>
<accession>A0A194S1J3</accession>
<keyword evidence="12" id="KW-1185">Reference proteome</keyword>
<dbReference type="EC" id="3.1.3.16" evidence="9"/>
<dbReference type="RefSeq" id="XP_018270642.1">
    <property type="nucleotide sequence ID" value="XM_018412297.1"/>
</dbReference>
<evidence type="ECO:0000313" key="12">
    <source>
        <dbReference type="Proteomes" id="UP000053890"/>
    </source>
</evidence>
<dbReference type="GO" id="GO:0004722">
    <property type="term" value="F:protein serine/threonine phosphatase activity"/>
    <property type="evidence" value="ECO:0007669"/>
    <property type="project" value="UniProtKB-EC"/>
</dbReference>
<dbReference type="PROSITE" id="PS50005">
    <property type="entry name" value="TPR"/>
    <property type="match status" value="1"/>
</dbReference>
<dbReference type="STRING" id="578459.A0A194S1J3"/>
<comment type="catalytic activity">
    <reaction evidence="9">
        <text>O-phospho-L-threonyl-[protein] + H2O = L-threonyl-[protein] + phosphate</text>
        <dbReference type="Rhea" id="RHEA:47004"/>
        <dbReference type="Rhea" id="RHEA-COMP:11060"/>
        <dbReference type="Rhea" id="RHEA-COMP:11605"/>
        <dbReference type="ChEBI" id="CHEBI:15377"/>
        <dbReference type="ChEBI" id="CHEBI:30013"/>
        <dbReference type="ChEBI" id="CHEBI:43474"/>
        <dbReference type="ChEBI" id="CHEBI:61977"/>
        <dbReference type="EC" id="3.1.3.16"/>
    </reaction>
</comment>
<keyword evidence="6" id="KW-0464">Manganese</keyword>
<feature type="repeat" description="TPR" evidence="8">
    <location>
        <begin position="72"/>
        <end position="105"/>
    </location>
</feature>
<dbReference type="InterPro" id="IPR013235">
    <property type="entry name" value="PPP_dom"/>
</dbReference>
<dbReference type="GeneID" id="28972746"/>
<proteinExistence type="inferred from homology"/>
<feature type="active site" description="Proton donor/acceptor" evidence="7">
    <location>
        <position position="284"/>
    </location>
</feature>
<sequence>ALSLKSQANTHFSSSRYREALDLYTASLNKNPFDPIVWSNRAAVRLKLEEYGLGASLPFRTQVQVLTRTFSAQAYYRRALANLAILKPKAAIVDLKKVISLDPKNAAAKSQLDATQKLVRRLAFESAIKGKEEEAPSVTLQKQLDDGAFPIPSDYDGPRLDGDARPTSDFVDAMVEHFKAGKLLPKRIVWQILIGAYNILKEEETLVDVPIPEGQTVDVIGDVHGQFYDFMHLLTLTGAPSSSHTLVFDGDLVDRGSWSVEILLTVFCYKWLYPRNVFINRGNHETSDMNRVYGYEGESTKKYGPQTFKLSEEIFTALPLATLITASEPPRSDASPNPPNPTLCKGVKRFFVVHGGLFSRDDVTLDDVRAIPRMKLKQPGQEGLMCEMLWCDAPGRGPSKRGVGLGFGPDITRAWTEKNEITAVIRAHEVRQGGYSVEHGGLLITVFSAPNYVDQVGNLAAFARIDSSGEMKFTTFEAQPVRPCPPAPLSSSTTTWI</sequence>
<dbReference type="InterPro" id="IPR004843">
    <property type="entry name" value="Calcineurin-like_PHP"/>
</dbReference>
<dbReference type="SMART" id="SM00028">
    <property type="entry name" value="TPR"/>
    <property type="match status" value="2"/>
</dbReference>
<dbReference type="OMA" id="CERIMHQ"/>
<evidence type="ECO:0000313" key="11">
    <source>
        <dbReference type="EMBL" id="KPV74593.1"/>
    </source>
</evidence>
<name>A0A194S1J3_RHOGW</name>
<keyword evidence="5 9" id="KW-0378">Hydrolase</keyword>
<dbReference type="SUPFAM" id="SSF56300">
    <property type="entry name" value="Metallo-dependent phosphatases"/>
    <property type="match status" value="1"/>
</dbReference>
<comment type="similarity">
    <text evidence="2">Belongs to the PPP phosphatase family. PP-5 (PP-T) subfamily.</text>
</comment>
<comment type="cofactor">
    <cofactor evidence="1">
        <name>Mn(2+)</name>
        <dbReference type="ChEBI" id="CHEBI:29035"/>
    </cofactor>
</comment>
<gene>
    <name evidence="11" type="ORF">RHOBADRAFT_16088</name>
</gene>
<feature type="non-terminal residue" evidence="11">
    <location>
        <position position="1"/>
    </location>
</feature>
<reference evidence="11 12" key="1">
    <citation type="journal article" date="2015" name="Front. Microbiol.">
        <title>Genome sequence of the plant growth promoting endophytic yeast Rhodotorula graminis WP1.</title>
        <authorList>
            <person name="Firrincieli A."/>
            <person name="Otillar R."/>
            <person name="Salamov A."/>
            <person name="Schmutz J."/>
            <person name="Khan Z."/>
            <person name="Redman R.S."/>
            <person name="Fleck N.D."/>
            <person name="Lindquist E."/>
            <person name="Grigoriev I.V."/>
            <person name="Doty S.L."/>
        </authorList>
    </citation>
    <scope>NUCLEOTIDE SEQUENCE [LARGE SCALE GENOMIC DNA]</scope>
    <source>
        <strain evidence="11 12">WP1</strain>
    </source>
</reference>
<feature type="domain" description="Serine/threonine specific protein phosphatases" evidence="10">
    <location>
        <begin position="280"/>
        <end position="285"/>
    </location>
</feature>
<dbReference type="InterPro" id="IPR029052">
    <property type="entry name" value="Metallo-depent_PP-like"/>
</dbReference>
<dbReference type="GO" id="GO:0046872">
    <property type="term" value="F:metal ion binding"/>
    <property type="evidence" value="ECO:0007669"/>
    <property type="project" value="UniProtKB-KW"/>
</dbReference>
<dbReference type="InterPro" id="IPR051134">
    <property type="entry name" value="PPP_phosphatase"/>
</dbReference>
<keyword evidence="4" id="KW-0677">Repeat</keyword>
<dbReference type="Pfam" id="PF08321">
    <property type="entry name" value="PPP5"/>
    <property type="match status" value="1"/>
</dbReference>
<evidence type="ECO:0000256" key="3">
    <source>
        <dbReference type="ARBA" id="ARBA00022723"/>
    </source>
</evidence>
<protein>
    <recommendedName>
        <fullName evidence="9">Serine/threonine-protein phosphatase</fullName>
        <ecNumber evidence="9">3.1.3.16</ecNumber>
    </recommendedName>
</protein>
<evidence type="ECO:0000256" key="2">
    <source>
        <dbReference type="ARBA" id="ARBA00008786"/>
    </source>
</evidence>
<dbReference type="EMBL" id="KQ474080">
    <property type="protein sequence ID" value="KPV74593.1"/>
    <property type="molecule type" value="Genomic_DNA"/>
</dbReference>
<dbReference type="OrthoDB" id="445564at2759"/>
<keyword evidence="8" id="KW-0802">TPR repeat</keyword>
<dbReference type="Gene3D" id="3.60.21.10">
    <property type="match status" value="1"/>
</dbReference>
<evidence type="ECO:0000256" key="9">
    <source>
        <dbReference type="RuleBase" id="RU004273"/>
    </source>
</evidence>
<dbReference type="InterPro" id="IPR006186">
    <property type="entry name" value="Ser/Thr-sp_prot-phosphatase"/>
</dbReference>
<dbReference type="PRINTS" id="PR00114">
    <property type="entry name" value="STPHPHTASE"/>
</dbReference>
<dbReference type="PIRSF" id="PIRSF033096">
    <property type="entry name" value="PPPtase_5"/>
    <property type="match status" value="1"/>
</dbReference>